<gene>
    <name evidence="10" type="ORF">TVAG_083130</name>
</gene>
<dbReference type="GO" id="GO:0006508">
    <property type="term" value="P:proteolysis"/>
    <property type="evidence" value="ECO:0007669"/>
    <property type="project" value="UniProtKB-KW"/>
</dbReference>
<keyword evidence="6" id="KW-0862">Zinc</keyword>
<keyword evidence="3" id="KW-0645">Protease</keyword>
<evidence type="ECO:0000256" key="9">
    <source>
        <dbReference type="SAM" id="Phobius"/>
    </source>
</evidence>
<evidence type="ECO:0000256" key="2">
    <source>
        <dbReference type="ARBA" id="ARBA00005860"/>
    </source>
</evidence>
<dbReference type="Gene3D" id="3.90.132.10">
    <property type="entry name" value="Leishmanolysin , domain 2"/>
    <property type="match status" value="1"/>
</dbReference>
<reference evidence="10" key="1">
    <citation type="submission" date="2006-10" db="EMBL/GenBank/DDBJ databases">
        <authorList>
            <person name="Amadeo P."/>
            <person name="Zhao Q."/>
            <person name="Wortman J."/>
            <person name="Fraser-Liggett C."/>
            <person name="Carlton J."/>
        </authorList>
    </citation>
    <scope>NUCLEOTIDE SEQUENCE</scope>
    <source>
        <strain evidence="10">G3</strain>
    </source>
</reference>
<dbReference type="Proteomes" id="UP000001542">
    <property type="component" value="Unassembled WGS sequence"/>
</dbReference>
<dbReference type="PANTHER" id="PTHR10942">
    <property type="entry name" value="LEISHMANOLYSIN-LIKE PEPTIDASE"/>
    <property type="match status" value="1"/>
</dbReference>
<accession>A2DM40</accession>
<dbReference type="AlphaFoldDB" id="A2DM40"/>
<dbReference type="VEuPathDB" id="TrichDB:TVAGG3_0984240"/>
<dbReference type="SUPFAM" id="SSF55486">
    <property type="entry name" value="Metalloproteases ('zincins'), catalytic domain"/>
    <property type="match status" value="1"/>
</dbReference>
<name>A2DM40_TRIV3</name>
<keyword evidence="11" id="KW-1185">Reference proteome</keyword>
<evidence type="ECO:0000256" key="4">
    <source>
        <dbReference type="ARBA" id="ARBA00022723"/>
    </source>
</evidence>
<dbReference type="EMBL" id="DS113218">
    <property type="protein sequence ID" value="EAY18460.1"/>
    <property type="molecule type" value="Genomic_DNA"/>
</dbReference>
<dbReference type="InParanoid" id="A2DM40"/>
<keyword evidence="5" id="KW-0378">Hydrolase</keyword>
<dbReference type="GO" id="GO:0007155">
    <property type="term" value="P:cell adhesion"/>
    <property type="evidence" value="ECO:0007669"/>
    <property type="project" value="InterPro"/>
</dbReference>
<evidence type="ECO:0000256" key="1">
    <source>
        <dbReference type="ARBA" id="ARBA00001947"/>
    </source>
</evidence>
<evidence type="ECO:0000256" key="3">
    <source>
        <dbReference type="ARBA" id="ARBA00022670"/>
    </source>
</evidence>
<dbReference type="VEuPathDB" id="TrichDB:TVAG_083130"/>
<evidence type="ECO:0000313" key="10">
    <source>
        <dbReference type="EMBL" id="EAY18460.1"/>
    </source>
</evidence>
<dbReference type="KEGG" id="tva:5463961"/>
<keyword evidence="4" id="KW-0479">Metal-binding</keyword>
<evidence type="ECO:0000256" key="5">
    <source>
        <dbReference type="ARBA" id="ARBA00022801"/>
    </source>
</evidence>
<evidence type="ECO:0000256" key="7">
    <source>
        <dbReference type="ARBA" id="ARBA00023049"/>
    </source>
</evidence>
<evidence type="ECO:0000256" key="6">
    <source>
        <dbReference type="ARBA" id="ARBA00022833"/>
    </source>
</evidence>
<keyword evidence="9" id="KW-1133">Transmembrane helix</keyword>
<dbReference type="GO" id="GO:0046872">
    <property type="term" value="F:metal ion binding"/>
    <property type="evidence" value="ECO:0007669"/>
    <property type="project" value="UniProtKB-KW"/>
</dbReference>
<dbReference type="PANTHER" id="PTHR10942:SF0">
    <property type="entry name" value="LEISHMANOLYSIN-LIKE PEPTIDASE"/>
    <property type="match status" value="1"/>
</dbReference>
<dbReference type="RefSeq" id="XP_001579446.1">
    <property type="nucleotide sequence ID" value="XM_001579396.1"/>
</dbReference>
<dbReference type="GO" id="GO:0008233">
    <property type="term" value="F:peptidase activity"/>
    <property type="evidence" value="ECO:0000318"/>
    <property type="project" value="GO_Central"/>
</dbReference>
<keyword evidence="7" id="KW-0482">Metalloprotease</keyword>
<keyword evidence="9" id="KW-0812">Transmembrane</keyword>
<dbReference type="InterPro" id="IPR001577">
    <property type="entry name" value="Peptidase_M8"/>
</dbReference>
<comment type="cofactor">
    <cofactor evidence="1">
        <name>Zn(2+)</name>
        <dbReference type="ChEBI" id="CHEBI:29105"/>
    </cofactor>
</comment>
<organism evidence="10 11">
    <name type="scientific">Trichomonas vaginalis (strain ATCC PRA-98 / G3)</name>
    <dbReference type="NCBI Taxonomy" id="412133"/>
    <lineage>
        <taxon>Eukaryota</taxon>
        <taxon>Metamonada</taxon>
        <taxon>Parabasalia</taxon>
        <taxon>Trichomonadida</taxon>
        <taxon>Trichomonadidae</taxon>
        <taxon>Trichomonas</taxon>
    </lineage>
</organism>
<reference evidence="10" key="2">
    <citation type="journal article" date="2007" name="Science">
        <title>Draft genome sequence of the sexually transmitted pathogen Trichomonas vaginalis.</title>
        <authorList>
            <person name="Carlton J.M."/>
            <person name="Hirt R.P."/>
            <person name="Silva J.C."/>
            <person name="Delcher A.L."/>
            <person name="Schatz M."/>
            <person name="Zhao Q."/>
            <person name="Wortman J.R."/>
            <person name="Bidwell S.L."/>
            <person name="Alsmark U.C.M."/>
            <person name="Besteiro S."/>
            <person name="Sicheritz-Ponten T."/>
            <person name="Noel C.J."/>
            <person name="Dacks J.B."/>
            <person name="Foster P.G."/>
            <person name="Simillion C."/>
            <person name="Van de Peer Y."/>
            <person name="Miranda-Saavedra D."/>
            <person name="Barton G.J."/>
            <person name="Westrop G.D."/>
            <person name="Mueller S."/>
            <person name="Dessi D."/>
            <person name="Fiori P.L."/>
            <person name="Ren Q."/>
            <person name="Paulsen I."/>
            <person name="Zhang H."/>
            <person name="Bastida-Corcuera F.D."/>
            <person name="Simoes-Barbosa A."/>
            <person name="Brown M.T."/>
            <person name="Hayes R.D."/>
            <person name="Mukherjee M."/>
            <person name="Okumura C.Y."/>
            <person name="Schneider R."/>
            <person name="Smith A.J."/>
            <person name="Vanacova S."/>
            <person name="Villalvazo M."/>
            <person name="Haas B.J."/>
            <person name="Pertea M."/>
            <person name="Feldblyum T.V."/>
            <person name="Utterback T.R."/>
            <person name="Shu C.L."/>
            <person name="Osoegawa K."/>
            <person name="de Jong P.J."/>
            <person name="Hrdy I."/>
            <person name="Horvathova L."/>
            <person name="Zubacova Z."/>
            <person name="Dolezal P."/>
            <person name="Malik S.B."/>
            <person name="Logsdon J.M. Jr."/>
            <person name="Henze K."/>
            <person name="Gupta A."/>
            <person name="Wang C.C."/>
            <person name="Dunne R.L."/>
            <person name="Upcroft J.A."/>
            <person name="Upcroft P."/>
            <person name="White O."/>
            <person name="Salzberg S.L."/>
            <person name="Tang P."/>
            <person name="Chiu C.-H."/>
            <person name="Lee Y.-S."/>
            <person name="Embley T.M."/>
            <person name="Coombs G.H."/>
            <person name="Mottram J.C."/>
            <person name="Tachezy J."/>
            <person name="Fraser-Liggett C.M."/>
            <person name="Johnson P.J."/>
        </authorList>
    </citation>
    <scope>NUCLEOTIDE SEQUENCE [LARGE SCALE GENOMIC DNA]</scope>
    <source>
        <strain evidence="10">G3</strain>
    </source>
</reference>
<evidence type="ECO:0008006" key="12">
    <source>
        <dbReference type="Google" id="ProtNLM"/>
    </source>
</evidence>
<dbReference type="GO" id="GO:0016020">
    <property type="term" value="C:membrane"/>
    <property type="evidence" value="ECO:0007669"/>
    <property type="project" value="InterPro"/>
</dbReference>
<dbReference type="GO" id="GO:0005737">
    <property type="term" value="C:cytoplasm"/>
    <property type="evidence" value="ECO:0000318"/>
    <property type="project" value="GO_Central"/>
</dbReference>
<sequence>MTKYGREFTILTTKYAHIFAKKHYGVDVFEGDDKNCPSGIEVDAESDYSRTIDKRLLRTRLFYSDIGTYNFFGLKDRADFHRVTDATMALLQDSGNFMCNWSMASPLVWGNPESELGGKFIKDFAIGPPKLVFPKGYEFKDSNYFKFTHYDYKMGSRFEPPQMKANLDCTNDTSYYCRGFKFYNPFNESYISMFRENDHVDFISAPQVVCPKGMALLPGNNSPQISIRECGYYKCNKYDSFTYYIPNSAYINFKPLNITCNKTNIGQKFYFVLYTIMVGYWQYSERDLICPDPELFCRRVKLYDMNFVRDPSDLESKQLDDPYANTTDNVSDKAAGNSTESRSQIGKALSWAVLSVTIVTIFVITGFIIYYKKKDLKDDTSADARTTCEKSFI</sequence>
<dbReference type="GO" id="GO:0004222">
    <property type="term" value="F:metalloendopeptidase activity"/>
    <property type="evidence" value="ECO:0007669"/>
    <property type="project" value="InterPro"/>
</dbReference>
<keyword evidence="9" id="KW-0472">Membrane</keyword>
<feature type="region of interest" description="Disordered" evidence="8">
    <location>
        <begin position="316"/>
        <end position="338"/>
    </location>
</feature>
<protein>
    <recommendedName>
        <fullName evidence="12">GP63-like</fullName>
    </recommendedName>
</protein>
<comment type="similarity">
    <text evidence="2">Belongs to the peptidase M8 family.</text>
</comment>
<evidence type="ECO:0000256" key="8">
    <source>
        <dbReference type="SAM" id="MobiDB-lite"/>
    </source>
</evidence>
<feature type="transmembrane region" description="Helical" evidence="9">
    <location>
        <begin position="348"/>
        <end position="371"/>
    </location>
</feature>
<proteinExistence type="inferred from homology"/>
<evidence type="ECO:0000313" key="11">
    <source>
        <dbReference type="Proteomes" id="UP000001542"/>
    </source>
</evidence>